<gene>
    <name evidence="2" type="ORF">IFR04_002354</name>
</gene>
<dbReference type="InterPro" id="IPR056948">
    <property type="entry name" value="PNGaseA_N"/>
</dbReference>
<dbReference type="EMBL" id="JAFJYH010000020">
    <property type="protein sequence ID" value="KAG4424476.1"/>
    <property type="molecule type" value="Genomic_DNA"/>
</dbReference>
<organism evidence="2 3">
    <name type="scientific">Cadophora malorum</name>
    <dbReference type="NCBI Taxonomy" id="108018"/>
    <lineage>
        <taxon>Eukaryota</taxon>
        <taxon>Fungi</taxon>
        <taxon>Dikarya</taxon>
        <taxon>Ascomycota</taxon>
        <taxon>Pezizomycotina</taxon>
        <taxon>Leotiomycetes</taxon>
        <taxon>Helotiales</taxon>
        <taxon>Ploettnerulaceae</taxon>
        <taxon>Cadophora</taxon>
    </lineage>
</organism>
<evidence type="ECO:0000313" key="3">
    <source>
        <dbReference type="Proteomes" id="UP000664132"/>
    </source>
</evidence>
<accession>A0A8H8BUH5</accession>
<evidence type="ECO:0000259" key="1">
    <source>
        <dbReference type="Pfam" id="PF12222"/>
    </source>
</evidence>
<dbReference type="PANTHER" id="PTHR31104">
    <property type="entry name" value="PEPTIDE-N4-(N-ACETYL-BETA-GLUCOSAMINYL)ASPARAGINE AMIDASE A PROTEIN"/>
    <property type="match status" value="1"/>
</dbReference>
<sequence length="735" mass="79228">MLSSKRNISSDSCATRFDKPANSEAFIDPNTAKSLTLAQETATTRSILYPAHSFKAFFLALSASCAILVWLLAECVPAIEWQTVVSSPAFALVKDAVPAPSVTASPSSILEVFQVYQPVLTPTGLVDETVLEDGSENAATVAQTVAPGRCETLLMEHSFGFSYGIPFVGNYTPPKCKFNRVSMNFTVTSKGRQFDRLALMYFGDTEVWRTSTAEPTANGIRWEYIKDMSEYLYFWNSPQTIIFDLGNLIDDTYTGAFNTTLSATFFTSQDTVDPASMIIPVSARKGASNAASVFTLPAENATNTVAFPRNAIRAVFSVSACGQATEEFWWSNVLQSDVSTFVPVVGTLYGYSPFREVQVLIDGQLAGVHWPFPVIFTGGVVPGLWRPIVGIDAFDLREHEIDITPWLPVLSDGREHTFEIRVVGIVDDGKSGGSLSESVGSSWLVTGKIFVWLDSDSKSITTGKAPTTHLPQPTISLSQSLIQNSTGANETLVYTTDVKRSISISSQVTTQNKTFLSTWTQSLSVTNYGKFIAFGAVQQNNHTTTGLDQSAGGTSYKSSYMYPLYANSSYIVQPSGNFTIEADLMLGLDLSFQGKPVFPTGLQPFAQLPRTASFVSGFSGTSLSTRQNGTAFYFGAPSVGVSSGFGSTAQEFAFRGVDASGAVVDKELYYRNVEAVNSTVVRDFESLVGSEVRSYEVPVKNTGKPQFVKGIVSPKAAIGRGAGAPEQLLVQGGGT</sequence>
<dbReference type="OrthoDB" id="1612078at2759"/>
<comment type="caution">
    <text evidence="2">The sequence shown here is derived from an EMBL/GenBank/DDBJ whole genome shotgun (WGS) entry which is preliminary data.</text>
</comment>
<keyword evidence="3" id="KW-1185">Reference proteome</keyword>
<reference evidence="2" key="1">
    <citation type="submission" date="2021-02" db="EMBL/GenBank/DDBJ databases">
        <title>Genome sequence Cadophora malorum strain M34.</title>
        <authorList>
            <person name="Stefanovic E."/>
            <person name="Vu D."/>
            <person name="Scully C."/>
            <person name="Dijksterhuis J."/>
            <person name="Roader J."/>
            <person name="Houbraken J."/>
        </authorList>
    </citation>
    <scope>NUCLEOTIDE SEQUENCE</scope>
    <source>
        <strain evidence="2">M34</strain>
    </source>
</reference>
<evidence type="ECO:0000313" key="2">
    <source>
        <dbReference type="EMBL" id="KAG4424476.1"/>
    </source>
</evidence>
<dbReference type="InterPro" id="IPR021102">
    <property type="entry name" value="PNGase_A"/>
</dbReference>
<dbReference type="Pfam" id="PF12222">
    <property type="entry name" value="PNGaseA"/>
    <property type="match status" value="1"/>
</dbReference>
<dbReference type="Pfam" id="PF25156">
    <property type="entry name" value="PNGase_A_C"/>
    <property type="match status" value="1"/>
</dbReference>
<proteinExistence type="predicted"/>
<dbReference type="Proteomes" id="UP000664132">
    <property type="component" value="Unassembled WGS sequence"/>
</dbReference>
<protein>
    <recommendedName>
        <fullName evidence="1">Peptide N-acetyl-beta-D-glucosaminyl asparaginase amidase A N-terminal domain-containing protein</fullName>
    </recommendedName>
</protein>
<dbReference type="AlphaFoldDB" id="A0A8H8BUH5"/>
<feature type="domain" description="Peptide N-acetyl-beta-D-glucosaminyl asparaginase amidase A N-terminal" evidence="1">
    <location>
        <begin position="146"/>
        <end position="463"/>
    </location>
</feature>
<name>A0A8H8BUH5_9HELO</name>